<reference evidence="2" key="1">
    <citation type="journal article" date="2023" name="G3 (Bethesda)">
        <title>Genome assembly and association tests identify interacting loci associated with vigor, precocity, and sex in interspecific pistachio rootstocks.</title>
        <authorList>
            <person name="Palmer W."/>
            <person name="Jacygrad E."/>
            <person name="Sagayaradj S."/>
            <person name="Cavanaugh K."/>
            <person name="Han R."/>
            <person name="Bertier L."/>
            <person name="Beede B."/>
            <person name="Kafkas S."/>
            <person name="Golino D."/>
            <person name="Preece J."/>
            <person name="Michelmore R."/>
        </authorList>
    </citation>
    <scope>NUCLEOTIDE SEQUENCE [LARGE SCALE GENOMIC DNA]</scope>
</reference>
<dbReference type="EMBL" id="CM047908">
    <property type="protein sequence ID" value="KAJ0082936.1"/>
    <property type="molecule type" value="Genomic_DNA"/>
</dbReference>
<dbReference type="Proteomes" id="UP001164250">
    <property type="component" value="Chromosome 12"/>
</dbReference>
<accession>A0ACC1AB28</accession>
<name>A0ACC1AB28_9ROSI</name>
<evidence type="ECO:0000313" key="2">
    <source>
        <dbReference type="Proteomes" id="UP001164250"/>
    </source>
</evidence>
<proteinExistence type="predicted"/>
<sequence length="541" mass="60299">MQTSQKHQSSASVHSVFHQPVQGIESYRLPHIQILDNNTCSDGGSQGTSGSYQTYKEQFHTLESSTATNGLIAYDSPSAVSISSNRSPFSPQGSQSYLSDPHQSPDNAYGSPLSGSSGVDDGNEFMYKLRELERTLLEDSCSCCFQSGAHQGISAQGRNLMEMIPRLNLKDVLLYCAKMVSEGEGDLLTAVDLMLVLEQMVSVSGEPIQRLGAYMLEGLRARLEFSGSKIYKALKCEQPTSSDLMSYMSVLFQICPYWKFAYRSMNVVIGEAVANEPRIHIIDFQIAQGTQYMYLIHALAKRHGGPPSLRITGIDDSQSLHARGGGLDVVGKRLAEVAASCNVPFAFHDASVPACEIELKHLIIQPGEAIVVNFPYVLHHMPDESVSTLNPRDRLLRLVKSLSPKVVTIAEQESNTNTSPFYYRFCETMDYYMAMFESIDVACPRDDKQRINAEQHCVARDIVNMIACEDAERVERHELLGKWTLRLKMAGFMPYAMSPSVTNAVRDMLKEYSTNYSVVEHNGALYLRWINRNMATSSAWR</sequence>
<gene>
    <name evidence="1" type="ORF">Patl1_09691</name>
</gene>
<protein>
    <submittedName>
        <fullName evidence="1">Uncharacterized protein</fullName>
    </submittedName>
</protein>
<organism evidence="1 2">
    <name type="scientific">Pistacia atlantica</name>
    <dbReference type="NCBI Taxonomy" id="434234"/>
    <lineage>
        <taxon>Eukaryota</taxon>
        <taxon>Viridiplantae</taxon>
        <taxon>Streptophyta</taxon>
        <taxon>Embryophyta</taxon>
        <taxon>Tracheophyta</taxon>
        <taxon>Spermatophyta</taxon>
        <taxon>Magnoliopsida</taxon>
        <taxon>eudicotyledons</taxon>
        <taxon>Gunneridae</taxon>
        <taxon>Pentapetalae</taxon>
        <taxon>rosids</taxon>
        <taxon>malvids</taxon>
        <taxon>Sapindales</taxon>
        <taxon>Anacardiaceae</taxon>
        <taxon>Pistacia</taxon>
    </lineage>
</organism>
<comment type="caution">
    <text evidence="1">The sequence shown here is derived from an EMBL/GenBank/DDBJ whole genome shotgun (WGS) entry which is preliminary data.</text>
</comment>
<keyword evidence="2" id="KW-1185">Reference proteome</keyword>
<evidence type="ECO:0000313" key="1">
    <source>
        <dbReference type="EMBL" id="KAJ0082936.1"/>
    </source>
</evidence>